<organism evidence="2 3">
    <name type="scientific">Candidatus Kerfeldbacteria bacterium RIFCSPHIGHO2_12_FULL_48_17</name>
    <dbReference type="NCBI Taxonomy" id="1798542"/>
    <lineage>
        <taxon>Bacteria</taxon>
        <taxon>Candidatus Kerfeldiibacteriota</taxon>
    </lineage>
</organism>
<protein>
    <recommendedName>
        <fullName evidence="4">Type 4 fimbrial biogenesis protein PilX N-terminal domain-containing protein</fullName>
    </recommendedName>
</protein>
<evidence type="ECO:0000313" key="3">
    <source>
        <dbReference type="Proteomes" id="UP000176952"/>
    </source>
</evidence>
<dbReference type="STRING" id="1798542.A3F54_00695"/>
<keyword evidence="1" id="KW-1133">Transmembrane helix</keyword>
<keyword evidence="1" id="KW-0812">Transmembrane</keyword>
<accession>A0A1G2B5M3</accession>
<proteinExistence type="predicted"/>
<feature type="transmembrane region" description="Helical" evidence="1">
    <location>
        <begin position="12"/>
        <end position="35"/>
    </location>
</feature>
<comment type="caution">
    <text evidence="2">The sequence shown here is derived from an EMBL/GenBank/DDBJ whole genome shotgun (WGS) entry which is preliminary data.</text>
</comment>
<evidence type="ECO:0008006" key="4">
    <source>
        <dbReference type="Google" id="ProtNLM"/>
    </source>
</evidence>
<keyword evidence="1" id="KW-0472">Membrane</keyword>
<name>A0A1G2B5M3_9BACT</name>
<sequence length="289" mass="31266">MRIPYASQRGSVSLLALLIMLAIAAIGLGVAFIVLTGVKATQDFSSSLRAYYGSETALEKALDTITERRFAKADLSDTLAEVAAIEGAIGVNSADYRVTRATNDEVDDVRFDLGWQETKSVDLFDPDNPTSVQGSDVGSVRVEWNDTCGGSSWLEITAVEWTNIWDDSDTAFPEKYYYSCHFSTPQPGSTAVCAAVSNTPFTEAGNYQIRMKNTSEKGNDCSVTDAQLQAYAGQNASGSVKKLRNHIVVTAEGKNNHTKQILSATMPWAAPASGLLDYVLFSEEVITKD</sequence>
<reference evidence="2 3" key="1">
    <citation type="journal article" date="2016" name="Nat. Commun.">
        <title>Thousands of microbial genomes shed light on interconnected biogeochemical processes in an aquifer system.</title>
        <authorList>
            <person name="Anantharaman K."/>
            <person name="Brown C.T."/>
            <person name="Hug L.A."/>
            <person name="Sharon I."/>
            <person name="Castelle C.J."/>
            <person name="Probst A.J."/>
            <person name="Thomas B.C."/>
            <person name="Singh A."/>
            <person name="Wilkins M.J."/>
            <person name="Karaoz U."/>
            <person name="Brodie E.L."/>
            <person name="Williams K.H."/>
            <person name="Hubbard S.S."/>
            <person name="Banfield J.F."/>
        </authorList>
    </citation>
    <scope>NUCLEOTIDE SEQUENCE [LARGE SCALE GENOMIC DNA]</scope>
</reference>
<dbReference type="AlphaFoldDB" id="A0A1G2B5M3"/>
<evidence type="ECO:0000313" key="2">
    <source>
        <dbReference type="EMBL" id="OGY84442.1"/>
    </source>
</evidence>
<dbReference type="Proteomes" id="UP000176952">
    <property type="component" value="Unassembled WGS sequence"/>
</dbReference>
<dbReference type="EMBL" id="MHKD01000014">
    <property type="protein sequence ID" value="OGY84442.1"/>
    <property type="molecule type" value="Genomic_DNA"/>
</dbReference>
<evidence type="ECO:0000256" key="1">
    <source>
        <dbReference type="SAM" id="Phobius"/>
    </source>
</evidence>
<gene>
    <name evidence="2" type="ORF">A3F54_00695</name>
</gene>